<dbReference type="EMBL" id="CP098401">
    <property type="protein sequence ID" value="URW74591.1"/>
    <property type="molecule type" value="Genomic_DNA"/>
</dbReference>
<evidence type="ECO:0000313" key="2">
    <source>
        <dbReference type="EMBL" id="URW74591.1"/>
    </source>
</evidence>
<dbReference type="PANTHER" id="PTHR35399">
    <property type="entry name" value="SLR8030 PROTEIN"/>
    <property type="match status" value="1"/>
</dbReference>
<dbReference type="RefSeq" id="WP_250749175.1">
    <property type="nucleotide sequence ID" value="NZ_CP098401.1"/>
</dbReference>
<evidence type="ECO:0000256" key="1">
    <source>
        <dbReference type="SAM" id="MobiDB-lite"/>
    </source>
</evidence>
<organism evidence="2 3">
    <name type="scientific">Sphingomonas donggukensis</name>
    <dbReference type="NCBI Taxonomy" id="2949093"/>
    <lineage>
        <taxon>Bacteria</taxon>
        <taxon>Pseudomonadati</taxon>
        <taxon>Pseudomonadota</taxon>
        <taxon>Alphaproteobacteria</taxon>
        <taxon>Sphingomonadales</taxon>
        <taxon>Sphingomonadaceae</taxon>
        <taxon>Sphingomonas</taxon>
    </lineage>
</organism>
<name>A0ABY4TQC4_9SPHN</name>
<dbReference type="PROSITE" id="PS51318">
    <property type="entry name" value="TAT"/>
    <property type="match status" value="1"/>
</dbReference>
<dbReference type="Gene3D" id="2.60.40.3010">
    <property type="match status" value="1"/>
</dbReference>
<sequence length="799" mass="81575">MTDTRNPSIGDLIEQRYSRRAALKGSASAAATVVIGGSVLAACGGGGGGSTANPPPTVTATASPTTTTAGNRVTITATATDDGSVASTSFVQVGGAAVTLSATTGLTTSFTAPAVTASSVIVIRFTATDNSGNTASADVNVTVGVGVIGFTAVAKNRNDVVTIPSGYAVSVLYRTGDPIAASTAAYANTGADTDFANRAGDHGAGFYYFGLVATGTGVDVSNSARGLLAMNHEGITQAYLHPAGPTSAGGVRPEAEVLKETEAHGLSVVEIAAGTSGFAPVQASAYNRRVTPSTAVAINGPVKGNALVQTAFSADGTAGRGTIGNSALAQTAWGTALSSEEKWARYFRRPPAADDARRTTKQVRALTRYGVTSTTGLYGWATVTGNSLYARWDAQATGASATADYRNEPNQFGWIVEVDPYDKAATVRKRTALGRLAHSGVATSNFIAGAKPVVYMGDAGENEYLYKFVSGTAYASADAGATDRMSIGDKYFDTGTLYVAKFANDGTGTWLPLTFGTGGLDAANATYSFTDQADVLTHARIAGDILAATPMDTPAWSTINALTGDIFVSLKGNDQRTPANTNGPNPRAYVDAPSAQVGNRNGHVLRMREGTGGLEGTTFTWDIYVFGAGSDLDATNINISALDATNDFSGPEGLRFGRGSNPSGLGSPLLWLQTDDQAYRDVTNNQMLAGLPGGVGDGGTAIDKTVTNSGTTQATRIGKAPGAALKRFLVGPVEAAVTGVDTTPDGRTLFVNIQHPGQNGTAAAPTSNWPDNQTAAAAGVRPRSATIVITRTDGGIVGL</sequence>
<evidence type="ECO:0000313" key="3">
    <source>
        <dbReference type="Proteomes" id="UP001055580"/>
    </source>
</evidence>
<dbReference type="InterPro" id="IPR006311">
    <property type="entry name" value="TAT_signal"/>
</dbReference>
<keyword evidence="3" id="KW-1185">Reference proteome</keyword>
<dbReference type="PANTHER" id="PTHR35399:SF2">
    <property type="entry name" value="DUF839 DOMAIN-CONTAINING PROTEIN"/>
    <property type="match status" value="1"/>
</dbReference>
<accession>A0ABY4TQC4</accession>
<proteinExistence type="predicted"/>
<dbReference type="Pfam" id="PF22352">
    <property type="entry name" value="K319L-like_PKD"/>
    <property type="match status" value="1"/>
</dbReference>
<dbReference type="Proteomes" id="UP001055580">
    <property type="component" value="Chromosome"/>
</dbReference>
<reference evidence="2" key="1">
    <citation type="submission" date="2022-05" db="EMBL/GenBank/DDBJ databases">
        <title>Sphingomonas sp. strain RMG20 Genome sequencing and assembly.</title>
        <authorList>
            <person name="Kim I."/>
        </authorList>
    </citation>
    <scope>NUCLEOTIDE SEQUENCE</scope>
    <source>
        <strain evidence="2">RMG20</strain>
    </source>
</reference>
<protein>
    <submittedName>
        <fullName evidence="2">DUF839 domain-containing protein</fullName>
    </submittedName>
</protein>
<dbReference type="Pfam" id="PF05787">
    <property type="entry name" value="PhoX"/>
    <property type="match status" value="1"/>
</dbReference>
<gene>
    <name evidence="2" type="ORF">M9980_08370</name>
</gene>
<dbReference type="InterPro" id="IPR008557">
    <property type="entry name" value="PhoX"/>
</dbReference>
<feature type="region of interest" description="Disordered" evidence="1">
    <location>
        <begin position="47"/>
        <end position="66"/>
    </location>
</feature>